<comment type="caution">
    <text evidence="2">The sequence shown here is derived from an EMBL/GenBank/DDBJ whole genome shotgun (WGS) entry which is preliminary data.</text>
</comment>
<dbReference type="EMBL" id="MCZF01000141">
    <property type="protein sequence ID" value="PMM52018.1"/>
    <property type="molecule type" value="Genomic_DNA"/>
</dbReference>
<organism evidence="2 3">
    <name type="scientific">Vibrio splendidus</name>
    <dbReference type="NCBI Taxonomy" id="29497"/>
    <lineage>
        <taxon>Bacteria</taxon>
        <taxon>Pseudomonadati</taxon>
        <taxon>Pseudomonadota</taxon>
        <taxon>Gammaproteobacteria</taxon>
        <taxon>Vibrionales</taxon>
        <taxon>Vibrionaceae</taxon>
        <taxon>Vibrio</taxon>
    </lineage>
</organism>
<sequence>MSKKGFFDKLESTETNAALKEQQISEPKKAHPAVKPKHLNAMPTVFFNAHKKGKNGGHTSLDFSQYIYEAVREKLQRDGLL</sequence>
<dbReference type="Proteomes" id="UP000235533">
    <property type="component" value="Unassembled WGS sequence"/>
</dbReference>
<name>A0A2N7JQL7_VIBSP</name>
<proteinExistence type="predicted"/>
<evidence type="ECO:0000256" key="1">
    <source>
        <dbReference type="SAM" id="MobiDB-lite"/>
    </source>
</evidence>
<protein>
    <submittedName>
        <fullName evidence="2">Uncharacterized protein</fullName>
    </submittedName>
</protein>
<accession>A0A2N7JQL7</accession>
<dbReference type="AlphaFoldDB" id="A0A2N7JQL7"/>
<evidence type="ECO:0000313" key="3">
    <source>
        <dbReference type="Proteomes" id="UP000235533"/>
    </source>
</evidence>
<gene>
    <name evidence="2" type="ORF">BCT54_23580</name>
</gene>
<feature type="region of interest" description="Disordered" evidence="1">
    <location>
        <begin position="1"/>
        <end position="37"/>
    </location>
</feature>
<evidence type="ECO:0000313" key="2">
    <source>
        <dbReference type="EMBL" id="PMM52018.1"/>
    </source>
</evidence>
<feature type="compositionally biased region" description="Basic and acidic residues" evidence="1">
    <location>
        <begin position="1"/>
        <end position="12"/>
    </location>
</feature>
<reference evidence="3" key="1">
    <citation type="submission" date="2016-07" db="EMBL/GenBank/DDBJ databases">
        <title>Nontailed viruses are major unrecognized killers of bacteria in the ocean.</title>
        <authorList>
            <person name="Kauffman K."/>
            <person name="Hussain F."/>
            <person name="Yang J."/>
            <person name="Arevalo P."/>
            <person name="Brown J."/>
            <person name="Cutler M."/>
            <person name="Kelly L."/>
            <person name="Polz M.F."/>
        </authorList>
    </citation>
    <scope>NUCLEOTIDE SEQUENCE [LARGE SCALE GENOMIC DNA]</scope>
    <source>
        <strain evidence="3">10N.261.48.B5</strain>
    </source>
</reference>